<sequence length="140" mass="16515">MLSFILQWNQDPENRDNLSLPLYDSIERLEIRHWNWVSFGFSFLADLLAKFNEFNDNGRTLKGPLDRFTKLKELKLVYEHGGPDGDDEIAAEILEDFKCFLMQLLPIWEERGTRIVVENWNELPRIAIFESESAVSTYSW</sequence>
<keyword evidence="2" id="KW-1185">Reference proteome</keyword>
<name>A0A1L7XYB4_9HELO</name>
<reference evidence="1 2" key="1">
    <citation type="submission" date="2016-03" db="EMBL/GenBank/DDBJ databases">
        <authorList>
            <person name="Ploux O."/>
        </authorList>
    </citation>
    <scope>NUCLEOTIDE SEQUENCE [LARGE SCALE GENOMIC DNA]</scope>
    <source>
        <strain evidence="1 2">UAMH 11012</strain>
    </source>
</reference>
<evidence type="ECO:0000313" key="1">
    <source>
        <dbReference type="EMBL" id="CZR69994.1"/>
    </source>
</evidence>
<organism evidence="1 2">
    <name type="scientific">Phialocephala subalpina</name>
    <dbReference type="NCBI Taxonomy" id="576137"/>
    <lineage>
        <taxon>Eukaryota</taxon>
        <taxon>Fungi</taxon>
        <taxon>Dikarya</taxon>
        <taxon>Ascomycota</taxon>
        <taxon>Pezizomycotina</taxon>
        <taxon>Leotiomycetes</taxon>
        <taxon>Helotiales</taxon>
        <taxon>Mollisiaceae</taxon>
        <taxon>Phialocephala</taxon>
        <taxon>Phialocephala fortinii species complex</taxon>
    </lineage>
</organism>
<proteinExistence type="predicted"/>
<dbReference type="EMBL" id="FJOG01000088">
    <property type="protein sequence ID" value="CZR69994.1"/>
    <property type="molecule type" value="Genomic_DNA"/>
</dbReference>
<evidence type="ECO:0000313" key="2">
    <source>
        <dbReference type="Proteomes" id="UP000184330"/>
    </source>
</evidence>
<dbReference type="Proteomes" id="UP000184330">
    <property type="component" value="Unassembled WGS sequence"/>
</dbReference>
<dbReference type="AlphaFoldDB" id="A0A1L7XYB4"/>
<accession>A0A1L7XYB4</accession>
<gene>
    <name evidence="1" type="ORF">PAC_19895</name>
</gene>
<protein>
    <submittedName>
        <fullName evidence="1">Uncharacterized protein</fullName>
    </submittedName>
</protein>